<organism evidence="3 4">
    <name type="scientific">Emticicia agri</name>
    <dbReference type="NCBI Taxonomy" id="2492393"/>
    <lineage>
        <taxon>Bacteria</taxon>
        <taxon>Pseudomonadati</taxon>
        <taxon>Bacteroidota</taxon>
        <taxon>Cytophagia</taxon>
        <taxon>Cytophagales</taxon>
        <taxon>Leadbetterellaceae</taxon>
        <taxon>Emticicia</taxon>
    </lineage>
</organism>
<evidence type="ECO:0000256" key="1">
    <source>
        <dbReference type="SAM" id="Phobius"/>
    </source>
</evidence>
<dbReference type="OrthoDB" id="9792508at2"/>
<feature type="transmembrane region" description="Helical" evidence="1">
    <location>
        <begin position="88"/>
        <end position="106"/>
    </location>
</feature>
<feature type="transmembrane region" description="Helical" evidence="1">
    <location>
        <begin position="195"/>
        <end position="213"/>
    </location>
</feature>
<keyword evidence="1" id="KW-0812">Transmembrane</keyword>
<keyword evidence="1" id="KW-0472">Membrane</keyword>
<evidence type="ECO:0000313" key="3">
    <source>
        <dbReference type="EMBL" id="RYU94091.1"/>
    </source>
</evidence>
<dbReference type="Proteomes" id="UP000293162">
    <property type="component" value="Unassembled WGS sequence"/>
</dbReference>
<keyword evidence="2" id="KW-0732">Signal</keyword>
<dbReference type="RefSeq" id="WP_130022781.1">
    <property type="nucleotide sequence ID" value="NZ_SEWF01000031.1"/>
</dbReference>
<keyword evidence="1" id="KW-1133">Transmembrane helix</keyword>
<proteinExistence type="predicted"/>
<name>A0A4Q5LWD7_9BACT</name>
<feature type="signal peptide" evidence="2">
    <location>
        <begin position="1"/>
        <end position="19"/>
    </location>
</feature>
<feature type="transmembrane region" description="Helical" evidence="1">
    <location>
        <begin position="164"/>
        <end position="183"/>
    </location>
</feature>
<evidence type="ECO:0000313" key="4">
    <source>
        <dbReference type="Proteomes" id="UP000293162"/>
    </source>
</evidence>
<accession>A0A4Q5LWD7</accession>
<feature type="chain" id="PRO_5020983215" evidence="2">
    <location>
        <begin position="20"/>
        <end position="215"/>
    </location>
</feature>
<dbReference type="EMBL" id="SEWF01000031">
    <property type="protein sequence ID" value="RYU94091.1"/>
    <property type="molecule type" value="Genomic_DNA"/>
</dbReference>
<feature type="transmembrane region" description="Helical" evidence="1">
    <location>
        <begin position="127"/>
        <end position="144"/>
    </location>
</feature>
<sequence length="215" mass="23865">MTRISLLLFALLFSMVAFAQVTESDSLLADLESDTTAKQAKLLPDKMLLTQRIFWGEKGVFRKMHIAPELTPENRAKELKVRRTMFKIHQAVGILTAAGMLAQGFLGAKLYRAGGDDYTRIKKAHEATALGINIAYGTTALMAFTAPPAMLNRKGISNAKVHKYLSYIHLTGMITTNVLAHKISDNFKLKPYHRAAAYTTFGAYFAAMAVLKFEF</sequence>
<reference evidence="3 4" key="1">
    <citation type="submission" date="2019-02" db="EMBL/GenBank/DDBJ databases">
        <title>Bacterial novel species Emticicia sp. 17J42-9 isolated from soil.</title>
        <authorList>
            <person name="Jung H.-Y."/>
        </authorList>
    </citation>
    <scope>NUCLEOTIDE SEQUENCE [LARGE SCALE GENOMIC DNA]</scope>
    <source>
        <strain evidence="3 4">17J42-9</strain>
    </source>
</reference>
<gene>
    <name evidence="3" type="ORF">EWM59_18700</name>
</gene>
<keyword evidence="4" id="KW-1185">Reference proteome</keyword>
<dbReference type="AlphaFoldDB" id="A0A4Q5LWD7"/>
<protein>
    <submittedName>
        <fullName evidence="3">Uncharacterized protein</fullName>
    </submittedName>
</protein>
<comment type="caution">
    <text evidence="3">The sequence shown here is derived from an EMBL/GenBank/DDBJ whole genome shotgun (WGS) entry which is preliminary data.</text>
</comment>
<evidence type="ECO:0000256" key="2">
    <source>
        <dbReference type="SAM" id="SignalP"/>
    </source>
</evidence>